<feature type="domain" description="HTH araC/xylS-type" evidence="4">
    <location>
        <begin position="127"/>
        <end position="224"/>
    </location>
</feature>
<dbReference type="InterPro" id="IPR013096">
    <property type="entry name" value="Cupin_2"/>
</dbReference>
<dbReference type="SUPFAM" id="SSF51182">
    <property type="entry name" value="RmlC-like cupins"/>
    <property type="match status" value="1"/>
</dbReference>
<dbReference type="Proteomes" id="UP000198781">
    <property type="component" value="Unassembled WGS sequence"/>
</dbReference>
<evidence type="ECO:0000256" key="3">
    <source>
        <dbReference type="ARBA" id="ARBA00023163"/>
    </source>
</evidence>
<keyword evidence="3" id="KW-0804">Transcription</keyword>
<dbReference type="OrthoDB" id="8811403at2"/>
<dbReference type="Pfam" id="PF07883">
    <property type="entry name" value="Cupin_2"/>
    <property type="match status" value="1"/>
</dbReference>
<evidence type="ECO:0000313" key="6">
    <source>
        <dbReference type="Proteomes" id="UP000198781"/>
    </source>
</evidence>
<sequence length="225" mass="24299">MGHATVLHPTCSVRSYSGEHAAHAHDHAQVLYALQGRMELEVAGRAAFVDTACGMVIPAGTAHAFLAPPGARMFVIDAPDQPGVDRVRRFAIASQHSAFTADDDPVQRLAQILQAPRVLARRAIAPERLERAVRSALHEDWPTARMAALCCLSPQRFHARWLAITGRTPQAWLRGERLDAAARDLANGVPLDTVALRTGYASGSALAYALRRDRGTSARALRSGC</sequence>
<keyword evidence="6" id="KW-1185">Reference proteome</keyword>
<dbReference type="SMART" id="SM00342">
    <property type="entry name" value="HTH_ARAC"/>
    <property type="match status" value="1"/>
</dbReference>
<dbReference type="GO" id="GO:0043565">
    <property type="term" value="F:sequence-specific DNA binding"/>
    <property type="evidence" value="ECO:0007669"/>
    <property type="project" value="InterPro"/>
</dbReference>
<evidence type="ECO:0000256" key="2">
    <source>
        <dbReference type="ARBA" id="ARBA00023125"/>
    </source>
</evidence>
<dbReference type="EMBL" id="FMZC01000009">
    <property type="protein sequence ID" value="SDD83753.1"/>
    <property type="molecule type" value="Genomic_DNA"/>
</dbReference>
<dbReference type="STRING" id="187868.SAMN05192589_109165"/>
<dbReference type="GO" id="GO:0003700">
    <property type="term" value="F:DNA-binding transcription factor activity"/>
    <property type="evidence" value="ECO:0007669"/>
    <property type="project" value="InterPro"/>
</dbReference>
<dbReference type="PANTHER" id="PTHR46796">
    <property type="entry name" value="HTH-TYPE TRANSCRIPTIONAL ACTIVATOR RHAS-RELATED"/>
    <property type="match status" value="1"/>
</dbReference>
<dbReference type="Gene3D" id="2.60.120.10">
    <property type="entry name" value="Jelly Rolls"/>
    <property type="match status" value="1"/>
</dbReference>
<keyword evidence="2 5" id="KW-0238">DNA-binding</keyword>
<dbReference type="RefSeq" id="WP_092744594.1">
    <property type="nucleotide sequence ID" value="NZ_FMZC01000009.1"/>
</dbReference>
<dbReference type="InterPro" id="IPR014710">
    <property type="entry name" value="RmlC-like_jellyroll"/>
</dbReference>
<dbReference type="Gene3D" id="1.10.10.60">
    <property type="entry name" value="Homeodomain-like"/>
    <property type="match status" value="1"/>
</dbReference>
<reference evidence="5 6" key="1">
    <citation type="submission" date="2016-10" db="EMBL/GenBank/DDBJ databases">
        <authorList>
            <person name="de Groot N.N."/>
        </authorList>
    </citation>
    <scope>NUCLEOTIDE SEQUENCE [LARGE SCALE GENOMIC DNA]</scope>
    <source>
        <strain evidence="5 6">DSM 16619</strain>
    </source>
</reference>
<evidence type="ECO:0000259" key="4">
    <source>
        <dbReference type="PROSITE" id="PS01124"/>
    </source>
</evidence>
<dbReference type="PROSITE" id="PS01124">
    <property type="entry name" value="HTH_ARAC_FAMILY_2"/>
    <property type="match status" value="1"/>
</dbReference>
<dbReference type="InterPro" id="IPR018060">
    <property type="entry name" value="HTH_AraC"/>
</dbReference>
<evidence type="ECO:0000256" key="1">
    <source>
        <dbReference type="ARBA" id="ARBA00023015"/>
    </source>
</evidence>
<keyword evidence="1" id="KW-0805">Transcription regulation</keyword>
<name>A0A1G6Y1E3_9BURK</name>
<dbReference type="PANTHER" id="PTHR46796:SF10">
    <property type="entry name" value="TRANSCRIPTIONAL ACTIVATOR FEAR"/>
    <property type="match status" value="1"/>
</dbReference>
<proteinExistence type="predicted"/>
<accession>A0A1G6Y1E3</accession>
<dbReference type="InterPro" id="IPR011051">
    <property type="entry name" value="RmlC_Cupin_sf"/>
</dbReference>
<gene>
    <name evidence="5" type="ORF">SAMN05192589_109165</name>
</gene>
<dbReference type="AlphaFoldDB" id="A0A1G6Y1E3"/>
<evidence type="ECO:0000313" key="5">
    <source>
        <dbReference type="EMBL" id="SDD83753.1"/>
    </source>
</evidence>
<dbReference type="InterPro" id="IPR050204">
    <property type="entry name" value="AraC_XylS_family_regulators"/>
</dbReference>
<protein>
    <submittedName>
        <fullName evidence="5">AraC-type DNA-binding protein</fullName>
    </submittedName>
</protein>
<organism evidence="5 6">
    <name type="scientific">Paracidovorax valerianellae</name>
    <dbReference type="NCBI Taxonomy" id="187868"/>
    <lineage>
        <taxon>Bacteria</taxon>
        <taxon>Pseudomonadati</taxon>
        <taxon>Pseudomonadota</taxon>
        <taxon>Betaproteobacteria</taxon>
        <taxon>Burkholderiales</taxon>
        <taxon>Comamonadaceae</taxon>
        <taxon>Paracidovorax</taxon>
    </lineage>
</organism>
<dbReference type="Pfam" id="PF12833">
    <property type="entry name" value="HTH_18"/>
    <property type="match status" value="1"/>
</dbReference>